<dbReference type="PROSITE" id="PS50011">
    <property type="entry name" value="PROTEIN_KINASE_DOM"/>
    <property type="match status" value="1"/>
</dbReference>
<dbReference type="RefSeq" id="WP_128228027.1">
    <property type="nucleotide sequence ID" value="NZ_SACR01000002.1"/>
</dbReference>
<dbReference type="GO" id="GO:0004672">
    <property type="term" value="F:protein kinase activity"/>
    <property type="evidence" value="ECO:0007669"/>
    <property type="project" value="InterPro"/>
</dbReference>
<dbReference type="InterPro" id="IPR000719">
    <property type="entry name" value="Prot_kinase_dom"/>
</dbReference>
<dbReference type="InterPro" id="IPR011009">
    <property type="entry name" value="Kinase-like_dom_sf"/>
</dbReference>
<accession>A0A437RLA0</accession>
<gene>
    <name evidence="3" type="ORF">EOE66_07480</name>
</gene>
<dbReference type="Proteomes" id="UP000285575">
    <property type="component" value="Unassembled WGS sequence"/>
</dbReference>
<dbReference type="SUPFAM" id="SSF56112">
    <property type="entry name" value="Protein kinase-like (PK-like)"/>
    <property type="match status" value="1"/>
</dbReference>
<dbReference type="SMART" id="SM00220">
    <property type="entry name" value="S_TKc"/>
    <property type="match status" value="1"/>
</dbReference>
<keyword evidence="4" id="KW-1185">Reference proteome</keyword>
<dbReference type="GO" id="GO:0005524">
    <property type="term" value="F:ATP binding"/>
    <property type="evidence" value="ECO:0007669"/>
    <property type="project" value="InterPro"/>
</dbReference>
<dbReference type="Gene3D" id="1.10.510.10">
    <property type="entry name" value="Transferase(Phosphotransferase) domain 1"/>
    <property type="match status" value="1"/>
</dbReference>
<feature type="domain" description="Protein kinase" evidence="2">
    <location>
        <begin position="79"/>
        <end position="464"/>
    </location>
</feature>
<dbReference type="EMBL" id="SACR01000002">
    <property type="protein sequence ID" value="RVU47566.1"/>
    <property type="molecule type" value="Genomic_DNA"/>
</dbReference>
<sequence>MQLSATEVRVLSRLIERTLALPPEQREAYLAGLPEPQQGLVPRIRERLAQLAETAAEAEAAVAPPPPRPAKPDVRVGPYRLLEPLGADAQARVWSVERAEGAARQRFVLRLPDAPAAGGTAPPSADEARRQAAERQVVLLPEHADIVRLIDAGIEAEGRFYRVLPHIDGLGLLEHAQRRGLGLLARVGLLRQVCRLVAHVHDEEVACTALGPACLRVDDDGRVRLLDWGRGRSLRPDTRAEDIAALGALLQALLEAGSLAPGPDVGQILRRALRRDGAAPYKTVQALIDDLNLVLGWQPVPGAGGGTLYLARLWLRRHRTRLVLGAVAAALLGAGSWSGWQAWQRSQGQALRSDAVKLFLQEHLPEALPAGPAASAAGPAVEIDLAVAGPRLQQALERARAGFAGEPVLRGQVLTALGLRFRVLGQPEQAQGVLQEAVTLLQTTARPDDPALGAARAELAQQWLLEGSAAGRQRAAVLAREVLQQCSGTACAAARLQAQRVQRQLEP</sequence>
<name>A0A437RLA0_9BURK</name>
<dbReference type="OrthoDB" id="9791419at2"/>
<evidence type="ECO:0000313" key="3">
    <source>
        <dbReference type="EMBL" id="RVU47566.1"/>
    </source>
</evidence>
<reference evidence="3 4" key="1">
    <citation type="submission" date="2019-01" db="EMBL/GenBank/DDBJ databases">
        <authorList>
            <person name="Chen W.-M."/>
        </authorList>
    </citation>
    <scope>NUCLEOTIDE SEQUENCE [LARGE SCALE GENOMIC DNA]</scope>
    <source>
        <strain evidence="3 4">KYPY4</strain>
    </source>
</reference>
<evidence type="ECO:0000256" key="1">
    <source>
        <dbReference type="SAM" id="MobiDB-lite"/>
    </source>
</evidence>
<feature type="region of interest" description="Disordered" evidence="1">
    <location>
        <begin position="56"/>
        <end position="75"/>
    </location>
</feature>
<evidence type="ECO:0000259" key="2">
    <source>
        <dbReference type="PROSITE" id="PS50011"/>
    </source>
</evidence>
<evidence type="ECO:0000313" key="4">
    <source>
        <dbReference type="Proteomes" id="UP000285575"/>
    </source>
</evidence>
<dbReference type="AlphaFoldDB" id="A0A437RLA0"/>
<organism evidence="3 4">
    <name type="scientific">Rubrivivax rivuli</name>
    <dbReference type="NCBI Taxonomy" id="1862385"/>
    <lineage>
        <taxon>Bacteria</taxon>
        <taxon>Pseudomonadati</taxon>
        <taxon>Pseudomonadota</taxon>
        <taxon>Betaproteobacteria</taxon>
        <taxon>Burkholderiales</taxon>
        <taxon>Sphaerotilaceae</taxon>
        <taxon>Rubrivivax</taxon>
    </lineage>
</organism>
<protein>
    <recommendedName>
        <fullName evidence="2">Protein kinase domain-containing protein</fullName>
    </recommendedName>
</protein>
<proteinExistence type="predicted"/>
<comment type="caution">
    <text evidence="3">The sequence shown here is derived from an EMBL/GenBank/DDBJ whole genome shotgun (WGS) entry which is preliminary data.</text>
</comment>